<feature type="compositionally biased region" description="Gly residues" evidence="1">
    <location>
        <begin position="95"/>
        <end position="106"/>
    </location>
</feature>
<dbReference type="EMBL" id="KI394330">
    <property type="protein sequence ID" value="ERN03849.1"/>
    <property type="molecule type" value="Genomic_DNA"/>
</dbReference>
<dbReference type="AlphaFoldDB" id="W1P850"/>
<sequence>MSTQKSETHLTWALHCLRVIQVLLKEEGPELLGDEVEVSLHRQIQSQKSKPKIQSRALVGVENELLRWGKVQDHLRPEIQSRARSSEPKDTESSPGGGGKGITTMG</sequence>
<dbReference type="HOGENOM" id="CLU_2226792_0_0_1"/>
<gene>
    <name evidence="2" type="ORF">AMTR_s00078p00153010</name>
</gene>
<keyword evidence="3" id="KW-1185">Reference proteome</keyword>
<protein>
    <submittedName>
        <fullName evidence="2">Uncharacterized protein</fullName>
    </submittedName>
</protein>
<feature type="compositionally biased region" description="Basic and acidic residues" evidence="1">
    <location>
        <begin position="76"/>
        <end position="92"/>
    </location>
</feature>
<reference evidence="3" key="1">
    <citation type="journal article" date="2013" name="Science">
        <title>The Amborella genome and the evolution of flowering plants.</title>
        <authorList>
            <consortium name="Amborella Genome Project"/>
        </authorList>
    </citation>
    <scope>NUCLEOTIDE SEQUENCE [LARGE SCALE GENOMIC DNA]</scope>
</reference>
<name>W1P850_AMBTC</name>
<accession>W1P850</accession>
<evidence type="ECO:0000256" key="1">
    <source>
        <dbReference type="SAM" id="MobiDB-lite"/>
    </source>
</evidence>
<evidence type="ECO:0000313" key="3">
    <source>
        <dbReference type="Proteomes" id="UP000017836"/>
    </source>
</evidence>
<evidence type="ECO:0000313" key="2">
    <source>
        <dbReference type="EMBL" id="ERN03849.1"/>
    </source>
</evidence>
<feature type="region of interest" description="Disordered" evidence="1">
    <location>
        <begin position="76"/>
        <end position="106"/>
    </location>
</feature>
<proteinExistence type="predicted"/>
<dbReference type="Proteomes" id="UP000017836">
    <property type="component" value="Unassembled WGS sequence"/>
</dbReference>
<organism evidence="2 3">
    <name type="scientific">Amborella trichopoda</name>
    <dbReference type="NCBI Taxonomy" id="13333"/>
    <lineage>
        <taxon>Eukaryota</taxon>
        <taxon>Viridiplantae</taxon>
        <taxon>Streptophyta</taxon>
        <taxon>Embryophyta</taxon>
        <taxon>Tracheophyta</taxon>
        <taxon>Spermatophyta</taxon>
        <taxon>Magnoliopsida</taxon>
        <taxon>Amborellales</taxon>
        <taxon>Amborellaceae</taxon>
        <taxon>Amborella</taxon>
    </lineage>
</organism>
<dbReference type="Gramene" id="ERN03849">
    <property type="protein sequence ID" value="ERN03849"/>
    <property type="gene ID" value="AMTR_s00078p00153010"/>
</dbReference>